<accession>A0A8T0GNT6</accession>
<dbReference type="GO" id="GO:0010206">
    <property type="term" value="P:photosystem II repair"/>
    <property type="evidence" value="ECO:0007669"/>
    <property type="project" value="InterPro"/>
</dbReference>
<dbReference type="InterPro" id="IPR025585">
    <property type="entry name" value="PSII_Psb27"/>
</dbReference>
<dbReference type="GO" id="GO:0009523">
    <property type="term" value="C:photosystem II"/>
    <property type="evidence" value="ECO:0007669"/>
    <property type="project" value="InterPro"/>
</dbReference>
<evidence type="ECO:0000256" key="4">
    <source>
        <dbReference type="ARBA" id="ARBA00060385"/>
    </source>
</evidence>
<evidence type="ECO:0000313" key="6">
    <source>
        <dbReference type="Proteomes" id="UP000822688"/>
    </source>
</evidence>
<dbReference type="GO" id="GO:0010207">
    <property type="term" value="P:photosystem II assembly"/>
    <property type="evidence" value="ECO:0007669"/>
    <property type="project" value="InterPro"/>
</dbReference>
<comment type="caution">
    <text evidence="5">The sequence shown here is derived from an EMBL/GenBank/DDBJ whole genome shotgun (WGS) entry which is preliminary data.</text>
</comment>
<evidence type="ECO:0000256" key="2">
    <source>
        <dbReference type="ARBA" id="ARBA00023078"/>
    </source>
</evidence>
<dbReference type="HAMAP" id="MF_01481">
    <property type="entry name" value="PSII_Psb27"/>
    <property type="match status" value="1"/>
</dbReference>
<comment type="subcellular location">
    <subcellularLocation>
        <location evidence="1">Membrane</location>
    </subcellularLocation>
    <subcellularLocation>
        <location evidence="4">Thylakoid</location>
    </subcellularLocation>
</comment>
<organism evidence="5 6">
    <name type="scientific">Ceratodon purpureus</name>
    <name type="common">Fire moss</name>
    <name type="synonym">Dicranum purpureum</name>
    <dbReference type="NCBI Taxonomy" id="3225"/>
    <lineage>
        <taxon>Eukaryota</taxon>
        <taxon>Viridiplantae</taxon>
        <taxon>Streptophyta</taxon>
        <taxon>Embryophyta</taxon>
        <taxon>Bryophyta</taxon>
        <taxon>Bryophytina</taxon>
        <taxon>Bryopsida</taxon>
        <taxon>Dicranidae</taxon>
        <taxon>Pseudoditrichales</taxon>
        <taxon>Ditrichaceae</taxon>
        <taxon>Ceratodon</taxon>
    </lineage>
</organism>
<dbReference type="InterPro" id="IPR038450">
    <property type="entry name" value="PSII_Psb27_sf"/>
</dbReference>
<dbReference type="Pfam" id="PF13326">
    <property type="entry name" value="PSII_Pbs27"/>
    <property type="match status" value="1"/>
</dbReference>
<evidence type="ECO:0000256" key="1">
    <source>
        <dbReference type="ARBA" id="ARBA00004370"/>
    </source>
</evidence>
<name>A0A8T0GNT6_CERPU</name>
<keyword evidence="6" id="KW-1185">Reference proteome</keyword>
<dbReference type="PANTHER" id="PTHR34041">
    <property type="entry name" value="PHOTOSYSTEM II REPAIR PROTEIN PSB27-H1, CHLOROPLASTIC"/>
    <property type="match status" value="1"/>
</dbReference>
<reference evidence="5" key="1">
    <citation type="submission" date="2020-06" db="EMBL/GenBank/DDBJ databases">
        <title>WGS assembly of Ceratodon purpureus strain R40.</title>
        <authorList>
            <person name="Carey S.B."/>
            <person name="Jenkins J."/>
            <person name="Shu S."/>
            <person name="Lovell J.T."/>
            <person name="Sreedasyam A."/>
            <person name="Maumus F."/>
            <person name="Tiley G.P."/>
            <person name="Fernandez-Pozo N."/>
            <person name="Barry K."/>
            <person name="Chen C."/>
            <person name="Wang M."/>
            <person name="Lipzen A."/>
            <person name="Daum C."/>
            <person name="Saski C.A."/>
            <person name="Payton A.C."/>
            <person name="Mcbreen J.C."/>
            <person name="Conrad R.E."/>
            <person name="Kollar L.M."/>
            <person name="Olsson S."/>
            <person name="Huttunen S."/>
            <person name="Landis J.B."/>
            <person name="Wickett N.J."/>
            <person name="Johnson M.G."/>
            <person name="Rensing S.A."/>
            <person name="Grimwood J."/>
            <person name="Schmutz J."/>
            <person name="Mcdaniel S.F."/>
        </authorList>
    </citation>
    <scope>NUCLEOTIDE SEQUENCE</scope>
    <source>
        <strain evidence="5">R40</strain>
    </source>
</reference>
<dbReference type="GO" id="GO:0009543">
    <property type="term" value="C:chloroplast thylakoid lumen"/>
    <property type="evidence" value="ECO:0007669"/>
    <property type="project" value="TreeGrafter"/>
</dbReference>
<dbReference type="AlphaFoldDB" id="A0A8T0GNT6"/>
<dbReference type="OrthoDB" id="419533at2759"/>
<dbReference type="Proteomes" id="UP000822688">
    <property type="component" value="Chromosome 10"/>
</dbReference>
<keyword evidence="2" id="KW-0793">Thylakoid</keyword>
<dbReference type="EMBL" id="CM026431">
    <property type="protein sequence ID" value="KAG0560593.1"/>
    <property type="molecule type" value="Genomic_DNA"/>
</dbReference>
<dbReference type="PANTHER" id="PTHR34041:SF1">
    <property type="entry name" value="PHOTOSYSTEM II REPAIR PROTEIN PSB27-H1, CHLOROPLASTIC"/>
    <property type="match status" value="1"/>
</dbReference>
<gene>
    <name evidence="5" type="ORF">KC19_10G191700</name>
</gene>
<dbReference type="FunFam" id="1.20.58.810:FF:000001">
    <property type="entry name" value="Photosystem II lipoprotein Psb27"/>
    <property type="match status" value="1"/>
</dbReference>
<keyword evidence="3" id="KW-0472">Membrane</keyword>
<protein>
    <submittedName>
        <fullName evidence="5">Uncharacterized protein</fullName>
    </submittedName>
</protein>
<evidence type="ECO:0000313" key="5">
    <source>
        <dbReference type="EMBL" id="KAG0560593.1"/>
    </source>
</evidence>
<dbReference type="Gene3D" id="1.20.58.810">
    <property type="entry name" value="Photosystem II Pbs27"/>
    <property type="match status" value="1"/>
</dbReference>
<proteinExistence type="inferred from homology"/>
<evidence type="ECO:0000256" key="3">
    <source>
        <dbReference type="ARBA" id="ARBA00023136"/>
    </source>
</evidence>
<sequence>MASTMHLSSVFHSPCALTPHSLLPNSSTLSRTAVGAPCPPRQALPAVSCSASSSSSQSDIAPASVSRRQLSIATLLVSTFGGVGVALADADEDYKRETGDVIEQVRTTLALEKTDPNKAAAVAKLRQAGNEWVAKYRKSKKVAGKPSFSNMYSVINAISGHYVSFGATYPIPAKRKDRILDEVKDAEKALSRGR</sequence>